<feature type="region of interest" description="Disordered" evidence="1">
    <location>
        <begin position="182"/>
        <end position="229"/>
    </location>
</feature>
<dbReference type="GO" id="GO:0006508">
    <property type="term" value="P:proteolysis"/>
    <property type="evidence" value="ECO:0007669"/>
    <property type="project" value="InterPro"/>
</dbReference>
<proteinExistence type="predicted"/>
<feature type="non-terminal residue" evidence="2">
    <location>
        <position position="1"/>
    </location>
</feature>
<feature type="compositionally biased region" description="Basic residues" evidence="1">
    <location>
        <begin position="192"/>
        <end position="213"/>
    </location>
</feature>
<feature type="region of interest" description="Disordered" evidence="1">
    <location>
        <begin position="261"/>
        <end position="302"/>
    </location>
</feature>
<dbReference type="PROSITE" id="PS00141">
    <property type="entry name" value="ASP_PROTEASE"/>
    <property type="match status" value="1"/>
</dbReference>
<gene>
    <name evidence="2" type="ORF">FOL47_003394</name>
</gene>
<dbReference type="GO" id="GO:0004190">
    <property type="term" value="F:aspartic-type endopeptidase activity"/>
    <property type="evidence" value="ECO:0007669"/>
    <property type="project" value="InterPro"/>
</dbReference>
<dbReference type="InterPro" id="IPR021109">
    <property type="entry name" value="Peptidase_aspartic_dom_sf"/>
</dbReference>
<evidence type="ECO:0000313" key="2">
    <source>
        <dbReference type="EMBL" id="KAF4648352.1"/>
    </source>
</evidence>
<sequence length="411" mass="44228">VWTTVSTPSSDLQSRFLCGVIDTGSDLSLIPQEALLPYMLSSLRPCPLNFIRTANGGTCKILGVIDLNICFYVLPQGRRPAIPSNPTPEEVVPGLTFPACFIVIDSLSVDMLLGMDFLRHFSMGLLVGAKSVQLSVPRDARGRMPAPNILDWMVNSLDPVVMAPSVFVGDDALDKATSLRSVCGSSSSSFRSGHHRRRHRRRHHRHHRPRGHKGSTSSSSASCGSAAPSVRSLSRQQGLVWSVPVPKMVSKGVQSSMVGDVVRSTPSSTPLLIPEPTSAPSVSVGPARSVRSAASRKEQSGRALQEIRSQHVPEYAKVLQASLVVPPITGPTLLSSIIPDRGLSDPNDWPGEGVDADELDGDDLAAALEFAVPDFQSDGVDLPNLPDEPKYRPYQALCSEFSDLFSKKPGR</sequence>
<dbReference type="Proteomes" id="UP000591131">
    <property type="component" value="Unassembled WGS sequence"/>
</dbReference>
<feature type="compositionally biased region" description="Low complexity" evidence="1">
    <location>
        <begin position="214"/>
        <end position="229"/>
    </location>
</feature>
<dbReference type="AlphaFoldDB" id="A0A7J6KNE6"/>
<dbReference type="EMBL" id="JAAPAO010002034">
    <property type="protein sequence ID" value="KAF4648352.1"/>
    <property type="molecule type" value="Genomic_DNA"/>
</dbReference>
<protein>
    <submittedName>
        <fullName evidence="2">Uncharacterized protein</fullName>
    </submittedName>
</protein>
<organism evidence="2 3">
    <name type="scientific">Perkinsus chesapeaki</name>
    <name type="common">Clam parasite</name>
    <name type="synonym">Perkinsus andrewsi</name>
    <dbReference type="NCBI Taxonomy" id="330153"/>
    <lineage>
        <taxon>Eukaryota</taxon>
        <taxon>Sar</taxon>
        <taxon>Alveolata</taxon>
        <taxon>Perkinsozoa</taxon>
        <taxon>Perkinsea</taxon>
        <taxon>Perkinsida</taxon>
        <taxon>Perkinsidae</taxon>
        <taxon>Perkinsus</taxon>
    </lineage>
</organism>
<keyword evidence="3" id="KW-1185">Reference proteome</keyword>
<comment type="caution">
    <text evidence="2">The sequence shown here is derived from an EMBL/GenBank/DDBJ whole genome shotgun (WGS) entry which is preliminary data.</text>
</comment>
<accession>A0A7J6KNE6</accession>
<dbReference type="CDD" id="cd00303">
    <property type="entry name" value="retropepsin_like"/>
    <property type="match status" value="1"/>
</dbReference>
<name>A0A7J6KNE6_PERCH</name>
<dbReference type="Gene3D" id="2.40.70.10">
    <property type="entry name" value="Acid Proteases"/>
    <property type="match status" value="1"/>
</dbReference>
<dbReference type="InterPro" id="IPR001969">
    <property type="entry name" value="Aspartic_peptidase_AS"/>
</dbReference>
<reference evidence="2 3" key="1">
    <citation type="submission" date="2020-04" db="EMBL/GenBank/DDBJ databases">
        <title>Perkinsus chesapeaki whole genome sequence.</title>
        <authorList>
            <person name="Bogema D.R."/>
        </authorList>
    </citation>
    <scope>NUCLEOTIDE SEQUENCE [LARGE SCALE GENOMIC DNA]</scope>
    <source>
        <strain evidence="2">ATCC PRA-425</strain>
    </source>
</reference>
<feature type="compositionally biased region" description="Low complexity" evidence="1">
    <location>
        <begin position="182"/>
        <end position="191"/>
    </location>
</feature>
<feature type="non-terminal residue" evidence="2">
    <location>
        <position position="411"/>
    </location>
</feature>
<evidence type="ECO:0000313" key="3">
    <source>
        <dbReference type="Proteomes" id="UP000591131"/>
    </source>
</evidence>
<evidence type="ECO:0000256" key="1">
    <source>
        <dbReference type="SAM" id="MobiDB-lite"/>
    </source>
</evidence>